<dbReference type="EnsemblMetazoa" id="GPAI018781-RA">
    <property type="protein sequence ID" value="GPAI018781-PA"/>
    <property type="gene ID" value="GPAI018781"/>
</dbReference>
<accession>A0A1A9ZLZ5</accession>
<reference evidence="1" key="2">
    <citation type="submission" date="2020-05" db="UniProtKB">
        <authorList>
            <consortium name="EnsemblMetazoa"/>
        </authorList>
    </citation>
    <scope>IDENTIFICATION</scope>
    <source>
        <strain evidence="1">IAEA</strain>
    </source>
</reference>
<protein>
    <submittedName>
        <fullName evidence="1">Uncharacterized protein</fullName>
    </submittedName>
</protein>
<keyword evidence="2" id="KW-1185">Reference proteome</keyword>
<organism evidence="1 2">
    <name type="scientific">Glossina pallidipes</name>
    <name type="common">Tsetse fly</name>
    <dbReference type="NCBI Taxonomy" id="7398"/>
    <lineage>
        <taxon>Eukaryota</taxon>
        <taxon>Metazoa</taxon>
        <taxon>Ecdysozoa</taxon>
        <taxon>Arthropoda</taxon>
        <taxon>Hexapoda</taxon>
        <taxon>Insecta</taxon>
        <taxon>Pterygota</taxon>
        <taxon>Neoptera</taxon>
        <taxon>Endopterygota</taxon>
        <taxon>Diptera</taxon>
        <taxon>Brachycera</taxon>
        <taxon>Muscomorpha</taxon>
        <taxon>Hippoboscoidea</taxon>
        <taxon>Glossinidae</taxon>
        <taxon>Glossina</taxon>
    </lineage>
</organism>
<evidence type="ECO:0000313" key="2">
    <source>
        <dbReference type="Proteomes" id="UP000092445"/>
    </source>
</evidence>
<evidence type="ECO:0000313" key="1">
    <source>
        <dbReference type="EnsemblMetazoa" id="GPAI018781-PA"/>
    </source>
</evidence>
<dbReference type="Proteomes" id="UP000092445">
    <property type="component" value="Unassembled WGS sequence"/>
</dbReference>
<sequence length="132" mass="15057">MDIILLRWCVDNADDHDHLQLQQLHKRDMTSPTNDVIEKNILPETTITKRQRAGDEDSGGSEASVGFEKVLKLLAALSLMCTYPMQLDAAYHYIADEFNIDNKKAAQYGLRALLVVRTRQSETIYSIRFESL</sequence>
<dbReference type="VEuPathDB" id="VectorBase:GPAI018781"/>
<dbReference type="AlphaFoldDB" id="A0A1A9ZLZ5"/>
<reference evidence="2" key="1">
    <citation type="submission" date="2014-03" db="EMBL/GenBank/DDBJ databases">
        <authorList>
            <person name="Aksoy S."/>
            <person name="Warren W."/>
            <person name="Wilson R.K."/>
        </authorList>
    </citation>
    <scope>NUCLEOTIDE SEQUENCE [LARGE SCALE GENOMIC DNA]</scope>
    <source>
        <strain evidence="2">IAEA</strain>
    </source>
</reference>
<proteinExistence type="predicted"/>
<dbReference type="STRING" id="7398.A0A1A9ZLZ5"/>
<name>A0A1A9ZLZ5_GLOPL</name>